<keyword evidence="1" id="KW-0812">Transmembrane</keyword>
<sequence length="79" mass="8015">MGVFVAAGFAVSRLAVHAARDLLAVTAALFGLTAGALTGLGVGIACLPNYGGPIFTVLMWIGGLFGTVLGLARRLDRRA</sequence>
<feature type="transmembrane region" description="Helical" evidence="1">
    <location>
        <begin position="50"/>
        <end position="72"/>
    </location>
</feature>
<organism evidence="2 3">
    <name type="scientific">Kitasatospora purpeofusca</name>
    <dbReference type="NCBI Taxonomy" id="67352"/>
    <lineage>
        <taxon>Bacteria</taxon>
        <taxon>Bacillati</taxon>
        <taxon>Actinomycetota</taxon>
        <taxon>Actinomycetes</taxon>
        <taxon>Kitasatosporales</taxon>
        <taxon>Streptomycetaceae</taxon>
        <taxon>Kitasatospora</taxon>
    </lineage>
</organism>
<keyword evidence="1" id="KW-0472">Membrane</keyword>
<keyword evidence="1" id="KW-1133">Transmembrane helix</keyword>
<accession>A0ABZ1TV35</accession>
<proteinExistence type="predicted"/>
<dbReference type="Proteomes" id="UP001432222">
    <property type="component" value="Chromosome"/>
</dbReference>
<reference evidence="2" key="1">
    <citation type="submission" date="2022-10" db="EMBL/GenBank/DDBJ databases">
        <title>The complete genomes of actinobacterial strains from the NBC collection.</title>
        <authorList>
            <person name="Joergensen T.S."/>
            <person name="Alvarez Arevalo M."/>
            <person name="Sterndorff E.B."/>
            <person name="Faurdal D."/>
            <person name="Vuksanovic O."/>
            <person name="Mourched A.-S."/>
            <person name="Charusanti P."/>
            <person name="Shaw S."/>
            <person name="Blin K."/>
            <person name="Weber T."/>
        </authorList>
    </citation>
    <scope>NUCLEOTIDE SEQUENCE</scope>
    <source>
        <strain evidence="2">NBC_00222</strain>
    </source>
</reference>
<evidence type="ECO:0000256" key="1">
    <source>
        <dbReference type="SAM" id="Phobius"/>
    </source>
</evidence>
<dbReference type="EMBL" id="CP108110">
    <property type="protein sequence ID" value="WUQ81557.1"/>
    <property type="molecule type" value="Genomic_DNA"/>
</dbReference>
<evidence type="ECO:0000313" key="3">
    <source>
        <dbReference type="Proteomes" id="UP001432222"/>
    </source>
</evidence>
<name>A0ABZ1TV35_9ACTN</name>
<protein>
    <submittedName>
        <fullName evidence="2">Uncharacterized protein</fullName>
    </submittedName>
</protein>
<dbReference type="RefSeq" id="WP_328952633.1">
    <property type="nucleotide sequence ID" value="NZ_CP108110.1"/>
</dbReference>
<keyword evidence="3" id="KW-1185">Reference proteome</keyword>
<gene>
    <name evidence="2" type="ORF">OHA16_00410</name>
</gene>
<evidence type="ECO:0000313" key="2">
    <source>
        <dbReference type="EMBL" id="WUQ81557.1"/>
    </source>
</evidence>
<feature type="transmembrane region" description="Helical" evidence="1">
    <location>
        <begin position="22"/>
        <end position="44"/>
    </location>
</feature>